<accession>A0A2P5D591</accession>
<gene>
    <name evidence="1" type="ORF">TorRG33x02_262010</name>
</gene>
<keyword evidence="2" id="KW-1185">Reference proteome</keyword>
<organism evidence="1 2">
    <name type="scientific">Trema orientale</name>
    <name type="common">Charcoal tree</name>
    <name type="synonym">Celtis orientalis</name>
    <dbReference type="NCBI Taxonomy" id="63057"/>
    <lineage>
        <taxon>Eukaryota</taxon>
        <taxon>Viridiplantae</taxon>
        <taxon>Streptophyta</taxon>
        <taxon>Embryophyta</taxon>
        <taxon>Tracheophyta</taxon>
        <taxon>Spermatophyta</taxon>
        <taxon>Magnoliopsida</taxon>
        <taxon>eudicotyledons</taxon>
        <taxon>Gunneridae</taxon>
        <taxon>Pentapetalae</taxon>
        <taxon>rosids</taxon>
        <taxon>fabids</taxon>
        <taxon>Rosales</taxon>
        <taxon>Cannabaceae</taxon>
        <taxon>Trema</taxon>
    </lineage>
</organism>
<comment type="caution">
    <text evidence="1">The sequence shown here is derived from an EMBL/GenBank/DDBJ whole genome shotgun (WGS) entry which is preliminary data.</text>
</comment>
<protein>
    <submittedName>
        <fullName evidence="1">Uncharacterized protein</fullName>
    </submittedName>
</protein>
<dbReference type="EMBL" id="JXTC01000295">
    <property type="protein sequence ID" value="PON68469.1"/>
    <property type="molecule type" value="Genomic_DNA"/>
</dbReference>
<reference evidence="2" key="1">
    <citation type="submission" date="2016-06" db="EMBL/GenBank/DDBJ databases">
        <title>Parallel loss of symbiosis genes in relatives of nitrogen-fixing non-legume Parasponia.</title>
        <authorList>
            <person name="Van Velzen R."/>
            <person name="Holmer R."/>
            <person name="Bu F."/>
            <person name="Rutten L."/>
            <person name="Van Zeijl A."/>
            <person name="Liu W."/>
            <person name="Santuari L."/>
            <person name="Cao Q."/>
            <person name="Sharma T."/>
            <person name="Shen D."/>
            <person name="Roswanjaya Y."/>
            <person name="Wardhani T."/>
            <person name="Kalhor M.S."/>
            <person name="Jansen J."/>
            <person name="Van den Hoogen J."/>
            <person name="Gungor B."/>
            <person name="Hartog M."/>
            <person name="Hontelez J."/>
            <person name="Verver J."/>
            <person name="Yang W.-C."/>
            <person name="Schijlen E."/>
            <person name="Repin R."/>
            <person name="Schilthuizen M."/>
            <person name="Schranz E."/>
            <person name="Heidstra R."/>
            <person name="Miyata K."/>
            <person name="Fedorova E."/>
            <person name="Kohlen W."/>
            <person name="Bisseling T."/>
            <person name="Smit S."/>
            <person name="Geurts R."/>
        </authorList>
    </citation>
    <scope>NUCLEOTIDE SEQUENCE [LARGE SCALE GENOMIC DNA]</scope>
    <source>
        <strain evidence="2">cv. RG33-2</strain>
    </source>
</reference>
<dbReference type="AlphaFoldDB" id="A0A2P5D591"/>
<evidence type="ECO:0000313" key="1">
    <source>
        <dbReference type="EMBL" id="PON68469.1"/>
    </source>
</evidence>
<proteinExistence type="predicted"/>
<sequence length="38" mass="4373">MTMLDSSMSLAANNYRVPPHEFRSHHPHIGGYYPEMPT</sequence>
<name>A0A2P5D591_TREOI</name>
<dbReference type="Proteomes" id="UP000237000">
    <property type="component" value="Unassembled WGS sequence"/>
</dbReference>
<evidence type="ECO:0000313" key="2">
    <source>
        <dbReference type="Proteomes" id="UP000237000"/>
    </source>
</evidence>
<dbReference type="InParanoid" id="A0A2P5D591"/>